<dbReference type="OrthoDB" id="3213671at2759"/>
<protein>
    <submittedName>
        <fullName evidence="1">Uncharacterized protein</fullName>
    </submittedName>
</protein>
<accession>A0A409X8S6</accession>
<keyword evidence="2" id="KW-1185">Reference proteome</keyword>
<dbReference type="InParanoid" id="A0A409X8S6"/>
<gene>
    <name evidence="1" type="ORF">CVT25_000145</name>
</gene>
<evidence type="ECO:0000313" key="2">
    <source>
        <dbReference type="Proteomes" id="UP000283269"/>
    </source>
</evidence>
<organism evidence="1 2">
    <name type="scientific">Psilocybe cyanescens</name>
    <dbReference type="NCBI Taxonomy" id="93625"/>
    <lineage>
        <taxon>Eukaryota</taxon>
        <taxon>Fungi</taxon>
        <taxon>Dikarya</taxon>
        <taxon>Basidiomycota</taxon>
        <taxon>Agaricomycotina</taxon>
        <taxon>Agaricomycetes</taxon>
        <taxon>Agaricomycetidae</taxon>
        <taxon>Agaricales</taxon>
        <taxon>Agaricineae</taxon>
        <taxon>Strophariaceae</taxon>
        <taxon>Psilocybe</taxon>
    </lineage>
</organism>
<dbReference type="Proteomes" id="UP000283269">
    <property type="component" value="Unassembled WGS sequence"/>
</dbReference>
<evidence type="ECO:0000313" key="1">
    <source>
        <dbReference type="EMBL" id="PPQ87155.1"/>
    </source>
</evidence>
<sequence length="264" mass="29550">MANLIRSAKSGSDWTINELLPFNIQVAPVNATLFFEDPDLPQPSISETILNNLQMPDDGDISEDARDFFLHLSSVENAFEESAVDDFAALLLRLMKYNSGRQSLIRSRKDISFIMAGHRVDAKADVCVMENNLFSLLVKEDRRQGQGYLQDIEPQLVAEAIAAFHHNNGSRTLAGLPKLTYKRIPGIVMIGSAVVFYLIPVTDTLEKAISTASYPTEETIFFRFIPPVPDSSHYGDHGKGMRPLENRHIVLQCFEAFKKFVVST</sequence>
<reference evidence="1 2" key="1">
    <citation type="journal article" date="2018" name="Evol. Lett.">
        <title>Horizontal gene cluster transfer increased hallucinogenic mushroom diversity.</title>
        <authorList>
            <person name="Reynolds H.T."/>
            <person name="Vijayakumar V."/>
            <person name="Gluck-Thaler E."/>
            <person name="Korotkin H.B."/>
            <person name="Matheny P.B."/>
            <person name="Slot J.C."/>
        </authorList>
    </citation>
    <scope>NUCLEOTIDE SEQUENCE [LARGE SCALE GENOMIC DNA]</scope>
    <source>
        <strain evidence="1 2">2631</strain>
    </source>
</reference>
<name>A0A409X8S6_PSICY</name>
<dbReference type="AlphaFoldDB" id="A0A409X8S6"/>
<dbReference type="EMBL" id="NHYD01002357">
    <property type="protein sequence ID" value="PPQ87155.1"/>
    <property type="molecule type" value="Genomic_DNA"/>
</dbReference>
<proteinExistence type="predicted"/>
<comment type="caution">
    <text evidence="1">The sequence shown here is derived from an EMBL/GenBank/DDBJ whole genome shotgun (WGS) entry which is preliminary data.</text>
</comment>